<organism evidence="3 4">
    <name type="scientific">Phanerochaete sordida</name>
    <dbReference type="NCBI Taxonomy" id="48140"/>
    <lineage>
        <taxon>Eukaryota</taxon>
        <taxon>Fungi</taxon>
        <taxon>Dikarya</taxon>
        <taxon>Basidiomycota</taxon>
        <taxon>Agaricomycotina</taxon>
        <taxon>Agaricomycetes</taxon>
        <taxon>Polyporales</taxon>
        <taxon>Phanerochaetaceae</taxon>
        <taxon>Phanerochaete</taxon>
    </lineage>
</organism>
<evidence type="ECO:0000313" key="4">
    <source>
        <dbReference type="Proteomes" id="UP000703269"/>
    </source>
</evidence>
<evidence type="ECO:0000313" key="3">
    <source>
        <dbReference type="EMBL" id="GJE85877.1"/>
    </source>
</evidence>
<evidence type="ECO:0000256" key="1">
    <source>
        <dbReference type="SAM" id="MobiDB-lite"/>
    </source>
</evidence>
<feature type="region of interest" description="Disordered" evidence="1">
    <location>
        <begin position="276"/>
        <end position="318"/>
    </location>
</feature>
<keyword evidence="2" id="KW-1133">Transmembrane helix</keyword>
<evidence type="ECO:0000256" key="2">
    <source>
        <dbReference type="SAM" id="Phobius"/>
    </source>
</evidence>
<sequence>MSTSVSLNAVVVDDQSPQVAYAGQWSRSTTNGAWNNTVSFTETANSAATFKFQGNRVIVYGAVLFTEEQGPPQSAYVLDDGTPSLWIPSTEVNNTITNFFTSPLLADGEHTLTVALLTDGSPLFLDYFLYNMSQSTMASASSAPASLRPTIVTTVINAPSSAANAMQNDGSSMPVGPIVGGVIGGVAVLVSALLAVYFLYWKPTRDRAAYTYHSTSTEDWDHGDTKPLFLASDAAAHSRQSTISVASTVTPYPPTPPSTRSVSVYSTSTVEWPQPSVYAPAPAPQRQDSGVPSLSEYSVTDSEALSRGSSAAAGPSRAPLVLAGTAPLRITPRQRKAAEAGVNTPPAQLLQHSDSGYRFDAAGASGSGSGAGSGGDEGGQPPPRADHIEDLPPVYSES</sequence>
<feature type="compositionally biased region" description="Gly residues" evidence="1">
    <location>
        <begin position="365"/>
        <end position="378"/>
    </location>
</feature>
<dbReference type="EMBL" id="BPQB01000003">
    <property type="protein sequence ID" value="GJE85877.1"/>
    <property type="molecule type" value="Genomic_DNA"/>
</dbReference>
<reference evidence="3 4" key="1">
    <citation type="submission" date="2021-08" db="EMBL/GenBank/DDBJ databases">
        <title>Draft Genome Sequence of Phanerochaete sordida strain YK-624.</title>
        <authorList>
            <person name="Mori T."/>
            <person name="Dohra H."/>
            <person name="Suzuki T."/>
            <person name="Kawagishi H."/>
            <person name="Hirai H."/>
        </authorList>
    </citation>
    <scope>NUCLEOTIDE SEQUENCE [LARGE SCALE GENOMIC DNA]</scope>
    <source>
        <strain evidence="3 4">YK-624</strain>
    </source>
</reference>
<evidence type="ECO:0008006" key="5">
    <source>
        <dbReference type="Google" id="ProtNLM"/>
    </source>
</evidence>
<dbReference type="OrthoDB" id="2757832at2759"/>
<keyword evidence="2" id="KW-0472">Membrane</keyword>
<keyword evidence="2" id="KW-0812">Transmembrane</keyword>
<dbReference type="AlphaFoldDB" id="A0A9P3G0I5"/>
<protein>
    <recommendedName>
        <fullName evidence="5">Transmembrane protein</fullName>
    </recommendedName>
</protein>
<accession>A0A9P3G0I5</accession>
<dbReference type="Gene3D" id="2.60.120.260">
    <property type="entry name" value="Galactose-binding domain-like"/>
    <property type="match status" value="1"/>
</dbReference>
<gene>
    <name evidence="3" type="ORF">PsYK624_019560</name>
</gene>
<proteinExistence type="predicted"/>
<feature type="compositionally biased region" description="Polar residues" evidence="1">
    <location>
        <begin position="286"/>
        <end position="303"/>
    </location>
</feature>
<feature type="transmembrane region" description="Helical" evidence="2">
    <location>
        <begin position="178"/>
        <end position="200"/>
    </location>
</feature>
<comment type="caution">
    <text evidence="3">The sequence shown here is derived from an EMBL/GenBank/DDBJ whole genome shotgun (WGS) entry which is preliminary data.</text>
</comment>
<feature type="region of interest" description="Disordered" evidence="1">
    <location>
        <begin position="334"/>
        <end position="398"/>
    </location>
</feature>
<feature type="compositionally biased region" description="Low complexity" evidence="1">
    <location>
        <begin position="305"/>
        <end position="318"/>
    </location>
</feature>
<name>A0A9P3G0I5_9APHY</name>
<keyword evidence="4" id="KW-1185">Reference proteome</keyword>
<dbReference type="Proteomes" id="UP000703269">
    <property type="component" value="Unassembled WGS sequence"/>
</dbReference>